<evidence type="ECO:0000256" key="1">
    <source>
        <dbReference type="SAM" id="Phobius"/>
    </source>
</evidence>
<evidence type="ECO:0000313" key="5">
    <source>
        <dbReference type="Proteomes" id="UP000253551"/>
    </source>
</evidence>
<dbReference type="OrthoDB" id="14252at2759"/>
<dbReference type="AlphaFoldDB" id="A0A367KIA8"/>
<feature type="signal peptide" evidence="2">
    <location>
        <begin position="1"/>
        <end position="22"/>
    </location>
</feature>
<keyword evidence="1" id="KW-0472">Membrane</keyword>
<feature type="domain" description="FAS1" evidence="3">
    <location>
        <begin position="320"/>
        <end position="462"/>
    </location>
</feature>
<dbReference type="InterPro" id="IPR050904">
    <property type="entry name" value="Adhesion/Biosynth-related"/>
</dbReference>
<dbReference type="InterPro" id="IPR000782">
    <property type="entry name" value="FAS1_domain"/>
</dbReference>
<keyword evidence="1" id="KW-0812">Transmembrane</keyword>
<organism evidence="4 5">
    <name type="scientific">Rhizopus stolonifer</name>
    <name type="common">Rhizopus nigricans</name>
    <dbReference type="NCBI Taxonomy" id="4846"/>
    <lineage>
        <taxon>Eukaryota</taxon>
        <taxon>Fungi</taxon>
        <taxon>Fungi incertae sedis</taxon>
        <taxon>Mucoromycota</taxon>
        <taxon>Mucoromycotina</taxon>
        <taxon>Mucoromycetes</taxon>
        <taxon>Mucorales</taxon>
        <taxon>Mucorineae</taxon>
        <taxon>Rhizopodaceae</taxon>
        <taxon>Rhizopus</taxon>
    </lineage>
</organism>
<sequence>MFKKLHILFLLLILTIITPAFAGIFGYKKGDDRSVWDILTREERFTNLVSQIEQNELTDYFKHTKAQTVFAPVNEAFDKEDSSVFKRKYSKEQILYHLVGVSAKSDELWDGRLLDTFAYMDKMQQRLKVSKSTTEIAVGTGSDQAQAKVIDQNIEASNGVIHAVDKVLSLPLYLDETLRMNKDSQDFYDKAKKADITNELRQAHGYTVFVTKGDIFGDELSSVEKSYLLDHPEGRKDLSRLLKHAISPDMYSSDKFAEGKSAIDTLEGSEKLEIFTKVRKILGNQFKVNDIDVEKSDILAANGVIHILERPLMPKDKGFIEPATRKTLLGMNKTQIVKLFDENGLGSYLDEDQVDKTTIIAPPNDAFEGEDEDSLTGKRLKSWLQYHIVHGRYEPSDLKDGQLLETESHDNLGQKEYQRLNVRITDNPSLGKDTILFGKSAVVGDPIPVKDNQIIYSVAQPLELPRDPLAQLPVNLDLSTFVASIYASGSDEIIRKSHGITLFAPTNNAFNRLGLLAKHLLQPESQEKLAKVATYHAGRGVYYQDAVSEGEYRIVTLSSNAEITLNKTKDGFFVRGHGAADGDDREVIGKVDKTDILTSNGVIHTIDRVQIPSSVKITNYDLLTAEGTASLLNLLQHADLKEEILKGLDPNEPYTILAPSNRAFGKINLEDLLENRDKLIKVARLHILPVSMPRLNTDEILQTNPSVNEKSPKDVPYIGVDIPTLSDGRYVVIRRGISGGYDVAVKGTLQDRANIVNIGRSSASGGVLVIDNVLLPKEEFYRHSMPWWAILLIVLGVLVGLAILAGAAYSGWRWYKSRREGNIHLGEEN</sequence>
<dbReference type="PANTHER" id="PTHR10900">
    <property type="entry name" value="PERIOSTIN-RELATED"/>
    <property type="match status" value="1"/>
</dbReference>
<dbReference type="Pfam" id="PF02469">
    <property type="entry name" value="Fasciclin"/>
    <property type="match status" value="5"/>
</dbReference>
<feature type="transmembrane region" description="Helical" evidence="1">
    <location>
        <begin position="787"/>
        <end position="809"/>
    </location>
</feature>
<feature type="domain" description="FAS1" evidence="3">
    <location>
        <begin position="171"/>
        <end position="312"/>
    </location>
</feature>
<reference evidence="4 5" key="1">
    <citation type="journal article" date="2018" name="G3 (Bethesda)">
        <title>Phylogenetic and Phylogenomic Definition of Rhizopus Species.</title>
        <authorList>
            <person name="Gryganskyi A.P."/>
            <person name="Golan J."/>
            <person name="Dolatabadi S."/>
            <person name="Mondo S."/>
            <person name="Robb S."/>
            <person name="Idnurm A."/>
            <person name="Muszewska A."/>
            <person name="Steczkiewicz K."/>
            <person name="Masonjones S."/>
            <person name="Liao H.L."/>
            <person name="Gajdeczka M.T."/>
            <person name="Anike F."/>
            <person name="Vuek A."/>
            <person name="Anishchenko I.M."/>
            <person name="Voigt K."/>
            <person name="de Hoog G.S."/>
            <person name="Smith M.E."/>
            <person name="Heitman J."/>
            <person name="Vilgalys R."/>
            <person name="Stajich J.E."/>
        </authorList>
    </citation>
    <scope>NUCLEOTIDE SEQUENCE [LARGE SCALE GENOMIC DNA]</scope>
    <source>
        <strain evidence="4 5">LSU 92-RS-03</strain>
    </source>
</reference>
<keyword evidence="5" id="KW-1185">Reference proteome</keyword>
<dbReference type="EMBL" id="PJQM01001630">
    <property type="protein sequence ID" value="RCI01870.1"/>
    <property type="molecule type" value="Genomic_DNA"/>
</dbReference>
<keyword evidence="2" id="KW-0732">Signal</keyword>
<feature type="chain" id="PRO_5016819778" description="FAS1 domain-containing protein" evidence="2">
    <location>
        <begin position="23"/>
        <end position="829"/>
    </location>
</feature>
<accession>A0A367KIA8</accession>
<evidence type="ECO:0000313" key="4">
    <source>
        <dbReference type="EMBL" id="RCI01870.1"/>
    </source>
</evidence>
<feature type="domain" description="FAS1" evidence="3">
    <location>
        <begin position="615"/>
        <end position="774"/>
    </location>
</feature>
<comment type="caution">
    <text evidence="4">The sequence shown here is derived from an EMBL/GenBank/DDBJ whole genome shotgun (WGS) entry which is preliminary data.</text>
</comment>
<dbReference type="STRING" id="4846.A0A367KIA8"/>
<feature type="domain" description="FAS1" evidence="3">
    <location>
        <begin position="465"/>
        <end position="610"/>
    </location>
</feature>
<dbReference type="PROSITE" id="PS50213">
    <property type="entry name" value="FAS1"/>
    <property type="match status" value="5"/>
</dbReference>
<dbReference type="SMART" id="SM00554">
    <property type="entry name" value="FAS1"/>
    <property type="match status" value="5"/>
</dbReference>
<dbReference type="GO" id="GO:0007155">
    <property type="term" value="P:cell adhesion"/>
    <property type="evidence" value="ECO:0007669"/>
    <property type="project" value="TreeGrafter"/>
</dbReference>
<protein>
    <recommendedName>
        <fullName evidence="3">FAS1 domain-containing protein</fullName>
    </recommendedName>
</protein>
<dbReference type="GO" id="GO:0031012">
    <property type="term" value="C:extracellular matrix"/>
    <property type="evidence" value="ECO:0007669"/>
    <property type="project" value="TreeGrafter"/>
</dbReference>
<evidence type="ECO:0000259" key="3">
    <source>
        <dbReference type="PROSITE" id="PS50213"/>
    </source>
</evidence>
<keyword evidence="1" id="KW-1133">Transmembrane helix</keyword>
<dbReference type="GO" id="GO:0050839">
    <property type="term" value="F:cell adhesion molecule binding"/>
    <property type="evidence" value="ECO:0007669"/>
    <property type="project" value="TreeGrafter"/>
</dbReference>
<feature type="domain" description="FAS1" evidence="3">
    <location>
        <begin position="32"/>
        <end position="168"/>
    </location>
</feature>
<gene>
    <name evidence="4" type="ORF">CU098_009259</name>
</gene>
<dbReference type="SUPFAM" id="SSF82153">
    <property type="entry name" value="FAS1 domain"/>
    <property type="match status" value="5"/>
</dbReference>
<name>A0A367KIA8_RHIST</name>
<dbReference type="GO" id="GO:0005615">
    <property type="term" value="C:extracellular space"/>
    <property type="evidence" value="ECO:0007669"/>
    <property type="project" value="TreeGrafter"/>
</dbReference>
<dbReference type="PANTHER" id="PTHR10900:SF77">
    <property type="entry name" value="FI19380P1"/>
    <property type="match status" value="1"/>
</dbReference>
<dbReference type="InterPro" id="IPR036378">
    <property type="entry name" value="FAS1_dom_sf"/>
</dbReference>
<dbReference type="Proteomes" id="UP000253551">
    <property type="component" value="Unassembled WGS sequence"/>
</dbReference>
<dbReference type="GO" id="GO:0030198">
    <property type="term" value="P:extracellular matrix organization"/>
    <property type="evidence" value="ECO:0007669"/>
    <property type="project" value="TreeGrafter"/>
</dbReference>
<proteinExistence type="predicted"/>
<evidence type="ECO:0000256" key="2">
    <source>
        <dbReference type="SAM" id="SignalP"/>
    </source>
</evidence>
<dbReference type="Gene3D" id="2.30.180.10">
    <property type="entry name" value="FAS1 domain"/>
    <property type="match status" value="5"/>
</dbReference>